<evidence type="ECO:0008006" key="3">
    <source>
        <dbReference type="Google" id="ProtNLM"/>
    </source>
</evidence>
<keyword evidence="1" id="KW-1133">Transmembrane helix</keyword>
<evidence type="ECO:0000256" key="1">
    <source>
        <dbReference type="SAM" id="Phobius"/>
    </source>
</evidence>
<dbReference type="HOGENOM" id="CLU_2318129_0_0_4"/>
<gene>
    <name evidence="2" type="ordered locus">Rpic_1799</name>
</gene>
<name>B2UF04_RALPJ</name>
<protein>
    <recommendedName>
        <fullName evidence="3">Transmembrane protein</fullName>
    </recommendedName>
</protein>
<sequence>MVAQLLAHTTDASAAASNPGTGGGVMSELSAWKVVWIVLAVVGAIAILGGLGMLAMHRCMTGSWACCQQASRKVGWVGPGSTSAVDGLLGSRAIEGQPA</sequence>
<reference evidence="2" key="1">
    <citation type="submission" date="2008-05" db="EMBL/GenBank/DDBJ databases">
        <title>Complete sequence of chromosome1 of Ralstonia pickettii 12J.</title>
        <authorList>
            <consortium name="US DOE Joint Genome Institute"/>
            <person name="Lucas S."/>
            <person name="Copeland A."/>
            <person name="Lapidus A."/>
            <person name="Glavina del Rio T."/>
            <person name="Dalin E."/>
            <person name="Tice H."/>
            <person name="Bruce D."/>
            <person name="Goodwin L."/>
            <person name="Pitluck S."/>
            <person name="Meincke L."/>
            <person name="Brettin T."/>
            <person name="Detter J.C."/>
            <person name="Han C."/>
            <person name="Kuske C.R."/>
            <person name="Schmutz J."/>
            <person name="Larimer F."/>
            <person name="Land M."/>
            <person name="Hauser L."/>
            <person name="Kyrpides N."/>
            <person name="Mikhailova N."/>
            <person name="Marsh T."/>
            <person name="Richardson P."/>
        </authorList>
    </citation>
    <scope>NUCLEOTIDE SEQUENCE</scope>
    <source>
        <strain evidence="2">12J</strain>
    </source>
</reference>
<evidence type="ECO:0000313" key="2">
    <source>
        <dbReference type="EMBL" id="ACD26936.1"/>
    </source>
</evidence>
<dbReference type="STRING" id="402626.Rpic_1799"/>
<accession>B2UF04</accession>
<dbReference type="KEGG" id="rpi:Rpic_1799"/>
<feature type="transmembrane region" description="Helical" evidence="1">
    <location>
        <begin position="34"/>
        <end position="55"/>
    </location>
</feature>
<keyword evidence="1" id="KW-0812">Transmembrane</keyword>
<dbReference type="EMBL" id="CP001068">
    <property type="protein sequence ID" value="ACD26936.1"/>
    <property type="molecule type" value="Genomic_DNA"/>
</dbReference>
<keyword evidence="1" id="KW-0472">Membrane</keyword>
<dbReference type="AlphaFoldDB" id="B2UF04"/>
<organism evidence="2">
    <name type="scientific">Ralstonia pickettii (strain 12J)</name>
    <dbReference type="NCBI Taxonomy" id="402626"/>
    <lineage>
        <taxon>Bacteria</taxon>
        <taxon>Pseudomonadati</taxon>
        <taxon>Pseudomonadota</taxon>
        <taxon>Betaproteobacteria</taxon>
        <taxon>Burkholderiales</taxon>
        <taxon>Burkholderiaceae</taxon>
        <taxon>Ralstonia</taxon>
    </lineage>
</organism>
<proteinExistence type="predicted"/>